<dbReference type="InterPro" id="IPR027806">
    <property type="entry name" value="HARBI1_dom"/>
</dbReference>
<evidence type="ECO:0000256" key="1">
    <source>
        <dbReference type="ARBA" id="ARBA00001968"/>
    </source>
</evidence>
<evidence type="ECO:0000256" key="2">
    <source>
        <dbReference type="ARBA" id="ARBA00022723"/>
    </source>
</evidence>
<keyword evidence="2" id="KW-0479">Metal-binding</keyword>
<name>A0A3R7EDC9_APHAT</name>
<feature type="signal peptide" evidence="3">
    <location>
        <begin position="1"/>
        <end position="18"/>
    </location>
</feature>
<dbReference type="Proteomes" id="UP000285712">
    <property type="component" value="Unassembled WGS sequence"/>
</dbReference>
<evidence type="ECO:0000313" key="6">
    <source>
        <dbReference type="Proteomes" id="UP000285712"/>
    </source>
</evidence>
<accession>A0A3R7EDC9</accession>
<proteinExistence type="predicted"/>
<dbReference type="VEuPathDB" id="FungiDB:H257_16960"/>
<evidence type="ECO:0000259" key="4">
    <source>
        <dbReference type="Pfam" id="PF13359"/>
    </source>
</evidence>
<dbReference type="EMBL" id="QUTG01002392">
    <property type="protein sequence ID" value="RHY96427.1"/>
    <property type="molecule type" value="Genomic_DNA"/>
</dbReference>
<feature type="chain" id="PRO_5018713580" description="DDE Tnp4 domain-containing protein" evidence="3">
    <location>
        <begin position="19"/>
        <end position="270"/>
    </location>
</feature>
<reference evidence="5 6" key="1">
    <citation type="submission" date="2018-08" db="EMBL/GenBank/DDBJ databases">
        <title>Aphanomyces genome sequencing and annotation.</title>
        <authorList>
            <person name="Minardi D."/>
            <person name="Oidtmann B."/>
            <person name="Van Der Giezen M."/>
            <person name="Studholme D.J."/>
        </authorList>
    </citation>
    <scope>NUCLEOTIDE SEQUENCE [LARGE SCALE GENOMIC DNA]</scope>
    <source>
        <strain evidence="5 6">Sv</strain>
    </source>
</reference>
<sequence length="270" mass="30481">MFFLIVLHPYLMRTFVTAVEQKWTMQVLTKSGHRFKNFPAARYATYVAFQQTNVPPGAYTEKKLYYSSKHSLYGHKVEVSVTSFDESIDSHLANLAKRTGETTLEDSEPGMEQSAVLAGKGYQAIEHNVRAVLPLKKPVGGILTFAEQAKNDRIVSDRVIVGNYFGRLKTLWATCSNTYRWSRKSYDIVFQACLALTNVHIRLHPLRAEDGDANAQYINRLNAIGAKIIKTKRAARKAYMSKRKVRLVLASENTFTHDLTGSKNELGSDQ</sequence>
<dbReference type="GO" id="GO:0046872">
    <property type="term" value="F:metal ion binding"/>
    <property type="evidence" value="ECO:0007669"/>
    <property type="project" value="UniProtKB-KW"/>
</dbReference>
<comment type="caution">
    <text evidence="5">The sequence shown here is derived from an EMBL/GenBank/DDBJ whole genome shotgun (WGS) entry which is preliminary data.</text>
</comment>
<evidence type="ECO:0000256" key="3">
    <source>
        <dbReference type="SAM" id="SignalP"/>
    </source>
</evidence>
<protein>
    <recommendedName>
        <fullName evidence="4">DDE Tnp4 domain-containing protein</fullName>
    </recommendedName>
</protein>
<dbReference type="Pfam" id="PF13359">
    <property type="entry name" value="DDE_Tnp_4"/>
    <property type="match status" value="1"/>
</dbReference>
<comment type="cofactor">
    <cofactor evidence="1">
        <name>a divalent metal cation</name>
        <dbReference type="ChEBI" id="CHEBI:60240"/>
    </cofactor>
</comment>
<keyword evidence="3" id="KW-0732">Signal</keyword>
<dbReference type="AlphaFoldDB" id="A0A3R7EDC9"/>
<organism evidence="5 6">
    <name type="scientific">Aphanomyces astaci</name>
    <name type="common">Crayfish plague agent</name>
    <dbReference type="NCBI Taxonomy" id="112090"/>
    <lineage>
        <taxon>Eukaryota</taxon>
        <taxon>Sar</taxon>
        <taxon>Stramenopiles</taxon>
        <taxon>Oomycota</taxon>
        <taxon>Saprolegniomycetes</taxon>
        <taxon>Saprolegniales</taxon>
        <taxon>Verrucalvaceae</taxon>
        <taxon>Aphanomyces</taxon>
    </lineage>
</organism>
<evidence type="ECO:0000313" key="5">
    <source>
        <dbReference type="EMBL" id="RHY96427.1"/>
    </source>
</evidence>
<feature type="domain" description="DDE Tnp4" evidence="4">
    <location>
        <begin position="56"/>
        <end position="198"/>
    </location>
</feature>
<gene>
    <name evidence="5" type="ORF">DYB35_007400</name>
</gene>